<dbReference type="RefSeq" id="WP_192598935.1">
    <property type="nucleotide sequence ID" value="NZ_JADBEL010000011.1"/>
</dbReference>
<feature type="domain" description="PPM-type phosphatase" evidence="2">
    <location>
        <begin position="121"/>
        <end position="332"/>
    </location>
</feature>
<gene>
    <name evidence="3" type="ORF">H4683_002301</name>
</gene>
<comment type="caution">
    <text evidence="3">The sequence shown here is derived from an EMBL/GenBank/DDBJ whole genome shotgun (WGS) entry which is preliminary data.</text>
</comment>
<proteinExistence type="predicted"/>
<evidence type="ECO:0000256" key="1">
    <source>
        <dbReference type="ARBA" id="ARBA00022801"/>
    </source>
</evidence>
<keyword evidence="4" id="KW-1185">Reference proteome</keyword>
<dbReference type="PANTHER" id="PTHR43156:SF15">
    <property type="entry name" value="PHOSPHOSERINE PHOSPHATASE RSBU"/>
    <property type="match status" value="1"/>
</dbReference>
<dbReference type="PROSITE" id="PS51746">
    <property type="entry name" value="PPM_2"/>
    <property type="match status" value="1"/>
</dbReference>
<dbReference type="SMART" id="SM00331">
    <property type="entry name" value="PP2C_SIG"/>
    <property type="match status" value="1"/>
</dbReference>
<dbReference type="Pfam" id="PF07228">
    <property type="entry name" value="SpoIIE"/>
    <property type="match status" value="1"/>
</dbReference>
<dbReference type="Pfam" id="PF08673">
    <property type="entry name" value="RsbU_N"/>
    <property type="match status" value="1"/>
</dbReference>
<evidence type="ECO:0000259" key="2">
    <source>
        <dbReference type="PROSITE" id="PS51746"/>
    </source>
</evidence>
<evidence type="ECO:0000313" key="3">
    <source>
        <dbReference type="EMBL" id="MBE1555202.1"/>
    </source>
</evidence>
<dbReference type="InterPro" id="IPR017944">
    <property type="entry name" value="KaiA/RbsU_helical_domain_sf"/>
</dbReference>
<dbReference type="AlphaFoldDB" id="A0A927ML87"/>
<dbReference type="Gene3D" id="1.10.1240.30">
    <property type="entry name" value="KaiA/RbsU domain"/>
    <property type="match status" value="1"/>
</dbReference>
<dbReference type="SUPFAM" id="SSF81606">
    <property type="entry name" value="PP2C-like"/>
    <property type="match status" value="1"/>
</dbReference>
<dbReference type="PANTHER" id="PTHR43156">
    <property type="entry name" value="STAGE II SPORULATION PROTEIN E-RELATED"/>
    <property type="match status" value="1"/>
</dbReference>
<dbReference type="InterPro" id="IPR052016">
    <property type="entry name" value="Bact_Sigma-Reg"/>
</dbReference>
<sequence>MPQEVGKQYKELLQQYIDNRNEEDLYFGQQFSRQFIEKKIAPEDVISIHKTALAEVFPDLPEKVMYSFDFLIEMMIHYGLALREHQSLIRKQEEIQMEINVAAKVQDTLLKTKIPDFEGIDIGFITEPAKKMNGDYVYFLNDDNNVASVALADVMGKGIPAALCMSMIKFGMDSLQGENTSPRNVLDIVNRIVEKSVDDSMFISMFYGKYDARDSSFSYASAGHEPALIYRASEGGFTELDAKGLLLGVQPDVDYEERSVMLEVGDFIVMMTDGVTEVRTETGFIDEGLIKSILLEVKEESAQSIADTVYNRLLELQNFHLRDDFTIIIFKKENDLV</sequence>
<accession>A0A927ML87</accession>
<dbReference type="InterPro" id="IPR036457">
    <property type="entry name" value="PPM-type-like_dom_sf"/>
</dbReference>
<dbReference type="GO" id="GO:0016791">
    <property type="term" value="F:phosphatase activity"/>
    <property type="evidence" value="ECO:0007669"/>
    <property type="project" value="TreeGrafter"/>
</dbReference>
<dbReference type="InterPro" id="IPR001932">
    <property type="entry name" value="PPM-type_phosphatase-like_dom"/>
</dbReference>
<name>A0A927ML87_9BACL</name>
<dbReference type="EMBL" id="JADBEL010000011">
    <property type="protein sequence ID" value="MBE1555202.1"/>
    <property type="molecule type" value="Genomic_DNA"/>
</dbReference>
<dbReference type="FunFam" id="3.60.40.10:FF:000045">
    <property type="entry name" value="Stage II sporulation protein E"/>
    <property type="match status" value="1"/>
</dbReference>
<dbReference type="InterPro" id="IPR014787">
    <property type="entry name" value="PSer_Pase_RsbU_N"/>
</dbReference>
<protein>
    <submittedName>
        <fullName evidence="3">Sigma-B regulation protein RsbU (Phosphoserine phosphatase)</fullName>
        <ecNumber evidence="3">3.1.3.3</ecNumber>
    </submittedName>
</protein>
<dbReference type="Proteomes" id="UP000658225">
    <property type="component" value="Unassembled WGS sequence"/>
</dbReference>
<keyword evidence="1 3" id="KW-0378">Hydrolase</keyword>
<evidence type="ECO:0000313" key="4">
    <source>
        <dbReference type="Proteomes" id="UP000658225"/>
    </source>
</evidence>
<organism evidence="3 4">
    <name type="scientific">Sporosarcina limicola</name>
    <dbReference type="NCBI Taxonomy" id="34101"/>
    <lineage>
        <taxon>Bacteria</taxon>
        <taxon>Bacillati</taxon>
        <taxon>Bacillota</taxon>
        <taxon>Bacilli</taxon>
        <taxon>Bacillales</taxon>
        <taxon>Caryophanaceae</taxon>
        <taxon>Sporosarcina</taxon>
    </lineage>
</organism>
<dbReference type="SUPFAM" id="SSF101215">
    <property type="entry name" value="KaiA/RbsU domain"/>
    <property type="match status" value="1"/>
</dbReference>
<reference evidence="3" key="1">
    <citation type="submission" date="2020-10" db="EMBL/GenBank/DDBJ databases">
        <title>Genomic Encyclopedia of Type Strains, Phase IV (KMG-IV): sequencing the most valuable type-strain genomes for metagenomic binning, comparative biology and taxonomic classification.</title>
        <authorList>
            <person name="Goeker M."/>
        </authorList>
    </citation>
    <scope>NUCLEOTIDE SEQUENCE</scope>
    <source>
        <strain evidence="3">DSM 13886</strain>
    </source>
</reference>
<dbReference type="EC" id="3.1.3.3" evidence="3"/>
<dbReference type="Gene3D" id="3.60.40.10">
    <property type="entry name" value="PPM-type phosphatase domain"/>
    <property type="match status" value="1"/>
</dbReference>